<dbReference type="SUPFAM" id="SSF52047">
    <property type="entry name" value="RNI-like"/>
    <property type="match status" value="1"/>
</dbReference>
<gene>
    <name evidence="1" type="ORF">EC957_002978</name>
</gene>
<sequence length="590" mass="66062">MSDREILPCEGITVLRLGFLDPVLTFLKRLDRTDSSETPYLTALSATLRRNQQELEPSLMGVHPCLFSQEYDAEDSKLHMVTLARSCWQLVLNNPQLQELDMGPFGVHEDTFMVSGEFLKATLASHQRLRAVRIGVERTADFLVSLPTTLPHLKMLWHYDKSPAGFDALVEAVAKAHGSKTLNGGKEITGGVTSDGDGTERMPNLRLLDIVAPTQPCHLKAIFTSFPNLAMLSVGKISPDNNGVRLGNTAVTGAALDRTAPMSTQEQATSLRELHVARWDCPPTMLSNINIRFNSVTRLNVQLISGYRNLFDLLRTFPVLQELQLKKVHDLAEEAEVNYTVEPPFPTLKSIRLAKEAFPTAQSLNGLLSILPNLAEANLYTVYSETLAIIAKHCAQIEILEFTTKSEYVTQLSLLLTSCTKLKSCVGPGLQIPYTDILDMPWVCRGLQKLDCAITDTPGLTKDEQTSIKYIRNEFSQNITFPPTFDMPRVAEWDPSYTNKDNWDRWHDNEKSAFRKYTTLKSALCDVFDCVTKYTDLDTVQQDRTTLSSFTQTRWTSSKRGRPVSSMGRSLKATSRVLSEGQARWVHLPS</sequence>
<proteinExistence type="predicted"/>
<accession>A0A9P6F3F1</accession>
<name>A0A9P6F3F1_9FUNG</name>
<evidence type="ECO:0000313" key="1">
    <source>
        <dbReference type="EMBL" id="KAF9541542.1"/>
    </source>
</evidence>
<dbReference type="Proteomes" id="UP000723463">
    <property type="component" value="Unassembled WGS sequence"/>
</dbReference>
<dbReference type="InterPro" id="IPR032675">
    <property type="entry name" value="LRR_dom_sf"/>
</dbReference>
<organism evidence="1 2">
    <name type="scientific">Mortierella hygrophila</name>
    <dbReference type="NCBI Taxonomy" id="979708"/>
    <lineage>
        <taxon>Eukaryota</taxon>
        <taxon>Fungi</taxon>
        <taxon>Fungi incertae sedis</taxon>
        <taxon>Mucoromycota</taxon>
        <taxon>Mortierellomycotina</taxon>
        <taxon>Mortierellomycetes</taxon>
        <taxon>Mortierellales</taxon>
        <taxon>Mortierellaceae</taxon>
        <taxon>Mortierella</taxon>
    </lineage>
</organism>
<keyword evidence="2" id="KW-1185">Reference proteome</keyword>
<protein>
    <submittedName>
        <fullName evidence="1">Uncharacterized protein</fullName>
    </submittedName>
</protein>
<dbReference type="EMBL" id="JAAAXW010000163">
    <property type="protein sequence ID" value="KAF9541542.1"/>
    <property type="molecule type" value="Genomic_DNA"/>
</dbReference>
<evidence type="ECO:0000313" key="2">
    <source>
        <dbReference type="Proteomes" id="UP000723463"/>
    </source>
</evidence>
<reference evidence="1" key="1">
    <citation type="journal article" date="2020" name="Fungal Divers.">
        <title>Resolving the Mortierellaceae phylogeny through synthesis of multi-gene phylogenetics and phylogenomics.</title>
        <authorList>
            <person name="Vandepol N."/>
            <person name="Liber J."/>
            <person name="Desiro A."/>
            <person name="Na H."/>
            <person name="Kennedy M."/>
            <person name="Barry K."/>
            <person name="Grigoriev I.V."/>
            <person name="Miller A.N."/>
            <person name="O'Donnell K."/>
            <person name="Stajich J.E."/>
            <person name="Bonito G."/>
        </authorList>
    </citation>
    <scope>NUCLEOTIDE SEQUENCE</scope>
    <source>
        <strain evidence="1">NRRL 2591</strain>
    </source>
</reference>
<comment type="caution">
    <text evidence="1">The sequence shown here is derived from an EMBL/GenBank/DDBJ whole genome shotgun (WGS) entry which is preliminary data.</text>
</comment>
<dbReference type="Gene3D" id="3.80.10.10">
    <property type="entry name" value="Ribonuclease Inhibitor"/>
    <property type="match status" value="1"/>
</dbReference>
<dbReference type="AlphaFoldDB" id="A0A9P6F3F1"/>